<keyword evidence="3" id="KW-0344">Guanine-nucleotide releasing factor</keyword>
<feature type="domain" description="PH" evidence="10">
    <location>
        <begin position="694"/>
        <end position="802"/>
    </location>
</feature>
<dbReference type="PANTHER" id="PTHR12673:SF241">
    <property type="entry name" value="DH DOMAIN-CONTAINING PROTEIN"/>
    <property type="match status" value="1"/>
</dbReference>
<feature type="compositionally biased region" description="Low complexity" evidence="9">
    <location>
        <begin position="1036"/>
        <end position="1053"/>
    </location>
</feature>
<evidence type="ECO:0000256" key="9">
    <source>
        <dbReference type="SAM" id="MobiDB-lite"/>
    </source>
</evidence>
<dbReference type="PROSITE" id="PS50003">
    <property type="entry name" value="PH_DOMAIN"/>
    <property type="match status" value="2"/>
</dbReference>
<feature type="domain" description="FYVE-type" evidence="12">
    <location>
        <begin position="840"/>
        <end position="899"/>
    </location>
</feature>
<reference evidence="13" key="1">
    <citation type="submission" date="2019-08" db="EMBL/GenBank/DDBJ databases">
        <title>The improved chromosome-level genome for the pearl oyster Pinctada fucata martensii using PacBio sequencing and Hi-C.</title>
        <authorList>
            <person name="Zheng Z."/>
        </authorList>
    </citation>
    <scope>NUCLEOTIDE SEQUENCE</scope>
    <source>
        <strain evidence="13">ZZ-2019</strain>
        <tissue evidence="13">Adductor muscle</tissue>
    </source>
</reference>
<dbReference type="Pfam" id="PF00621">
    <property type="entry name" value="RhoGEF"/>
    <property type="match status" value="1"/>
</dbReference>
<dbReference type="Gene3D" id="2.30.29.30">
    <property type="entry name" value="Pleckstrin-homology domain (PH domain)/Phosphotyrosine-binding domain (PTB)"/>
    <property type="match status" value="2"/>
</dbReference>
<dbReference type="InterPro" id="IPR000306">
    <property type="entry name" value="Znf_FYVE"/>
</dbReference>
<dbReference type="SMART" id="SM00233">
    <property type="entry name" value="PH"/>
    <property type="match status" value="2"/>
</dbReference>
<dbReference type="SUPFAM" id="SSF48065">
    <property type="entry name" value="DBL homology domain (DH-domain)"/>
    <property type="match status" value="1"/>
</dbReference>
<dbReference type="Gene3D" id="3.30.40.10">
    <property type="entry name" value="Zinc/RING finger domain, C3HC4 (zinc finger)"/>
    <property type="match status" value="1"/>
</dbReference>
<dbReference type="PANTHER" id="PTHR12673">
    <property type="entry name" value="FACIOGENITAL DYSPLASIA PROTEIN"/>
    <property type="match status" value="1"/>
</dbReference>
<dbReference type="GO" id="GO:0046847">
    <property type="term" value="P:filopodium assembly"/>
    <property type="evidence" value="ECO:0007669"/>
    <property type="project" value="TreeGrafter"/>
</dbReference>
<evidence type="ECO:0000259" key="11">
    <source>
        <dbReference type="PROSITE" id="PS50010"/>
    </source>
</evidence>
<keyword evidence="14" id="KW-1185">Reference proteome</keyword>
<dbReference type="GO" id="GO:0005737">
    <property type="term" value="C:cytoplasm"/>
    <property type="evidence" value="ECO:0007669"/>
    <property type="project" value="TreeGrafter"/>
</dbReference>
<dbReference type="InterPro" id="IPR001849">
    <property type="entry name" value="PH_domain"/>
</dbReference>
<evidence type="ECO:0000259" key="10">
    <source>
        <dbReference type="PROSITE" id="PS50003"/>
    </source>
</evidence>
<organism evidence="13 14">
    <name type="scientific">Pinctada imbricata</name>
    <name type="common">Atlantic pearl-oyster</name>
    <name type="synonym">Pinctada martensii</name>
    <dbReference type="NCBI Taxonomy" id="66713"/>
    <lineage>
        <taxon>Eukaryota</taxon>
        <taxon>Metazoa</taxon>
        <taxon>Spiralia</taxon>
        <taxon>Lophotrochozoa</taxon>
        <taxon>Mollusca</taxon>
        <taxon>Bivalvia</taxon>
        <taxon>Autobranchia</taxon>
        <taxon>Pteriomorphia</taxon>
        <taxon>Pterioida</taxon>
        <taxon>Pterioidea</taxon>
        <taxon>Pteriidae</taxon>
        <taxon>Pinctada</taxon>
    </lineage>
</organism>
<evidence type="ECO:0000256" key="4">
    <source>
        <dbReference type="ARBA" id="ARBA00022723"/>
    </source>
</evidence>
<feature type="compositionally biased region" description="Basic and acidic residues" evidence="9">
    <location>
        <begin position="255"/>
        <end position="269"/>
    </location>
</feature>
<dbReference type="GO" id="GO:0007010">
    <property type="term" value="P:cytoskeleton organization"/>
    <property type="evidence" value="ECO:0007669"/>
    <property type="project" value="TreeGrafter"/>
</dbReference>
<feature type="compositionally biased region" description="Basic and acidic residues" evidence="9">
    <location>
        <begin position="349"/>
        <end position="370"/>
    </location>
</feature>
<evidence type="ECO:0000256" key="6">
    <source>
        <dbReference type="ARBA" id="ARBA00022833"/>
    </source>
</evidence>
<dbReference type="GO" id="GO:0005085">
    <property type="term" value="F:guanyl-nucleotide exchange factor activity"/>
    <property type="evidence" value="ECO:0007669"/>
    <property type="project" value="UniProtKB-KW"/>
</dbReference>
<dbReference type="SUPFAM" id="SSF57903">
    <property type="entry name" value="FYVE/PHD zinc finger"/>
    <property type="match status" value="1"/>
</dbReference>
<comment type="subcellular location">
    <subcellularLocation>
        <location evidence="1">Cytoplasm</location>
        <location evidence="1">Cytoskeleton</location>
    </subcellularLocation>
</comment>
<dbReference type="EMBL" id="VSWD01000005">
    <property type="protein sequence ID" value="KAK3102316.1"/>
    <property type="molecule type" value="Genomic_DNA"/>
</dbReference>
<keyword evidence="2" id="KW-0963">Cytoplasm</keyword>
<feature type="non-terminal residue" evidence="13">
    <location>
        <position position="1"/>
    </location>
</feature>
<dbReference type="SMART" id="SM00064">
    <property type="entry name" value="FYVE"/>
    <property type="match status" value="1"/>
</dbReference>
<sequence length="1070" mass="122228">FPLPSNTDELNAFDSEVFEENVRTIDVQLKQKPHRTKSIPNLAVLKSRFQRLQIPSPSKPKFLDKLFSNVGLSKRTPKRHKNGLIVPITRIPCDVDEEGEESGQAIEHNIETEDIHEVFSDPEPDLSPEEEFKQAFNEAWSTPNSPKVSGIVKQRLLDFQKLSQGCRCRSQSTPSSPRLVKRNSLRVRQRLCDQVEGDSTVALQGSSFSRDENFRKRVMSKGYVKALVEQIDKNYDNSDDDNQHNVSVDIPSNVKNEEKEKMILEEHNVKPSVVAKQERERHSPTPPPNFTKKSSVILDSKTSKEIQATSAKNSKGKENLPSTEKVEADKKELNEKQQIDSNISTSFPAEDKHENRIQENSETHDTKDETCEVTSNVYDNISLQTTNASHTSSADVSEGPIYGNVSGTLSTRTSNGLTTDGESGIASETSTLGITAAELFDSSWSDSEHSFEEFSDYDSDNKEDECDKLETGAEECKLKKICTELLYTEKSYVKRLHLLDVIFRQRILDENEKEKFFSVDVVKQMFSNITTIHNFHRDFLLPVIEKRMENWETESKIGDLMKTNAPFLKMYSEYVKNFDHSMDLINLWMDKSSKFSHLIKEIQSSPECGCLTLQHHMLEPIQRVPRYEMLLKDYIKHLDDDSADLNDAKAALEMVTQAAQHSNEAMKKIEKFQKLLQIKEKLDTRIDLISPTRELVMEGKVKKISARGKERQDRYIFLFNDLLLICCEHLLGSYKVKTEIEMDGLEIMERTDKCVKWIVEGENMDIPNTFYVKSRQKIIQLLDETPSGESGHWCETIKGVIKEFRRRKKSRVGDQPPTQESLNEISETELGTVAPRWIKDDEVTMCMSCGCHFTRIKRRHHCRACGKVICGRCSSKKAPLVYDSNQPNRVCDKCYKILKQDKPEERGSVKDKSVGPKARKILQKKANEPSVLSGYLQKSTDRGKTWCRRWFVVSKEFALYEFKAHQDICALSTLPLPGYDVNKNMENMDCVLSLYHQQKRDEVVLFKAETPESKDRWADVLSKVAQLQLPDEDPNNRNSTQSSSSSNGENSNSCDQQNPDNSNTIADAQS</sequence>
<dbReference type="InterPro" id="IPR055251">
    <property type="entry name" value="SOS1_NGEF_PH"/>
</dbReference>
<dbReference type="InterPro" id="IPR017455">
    <property type="entry name" value="Znf_FYVE-rel"/>
</dbReference>
<gene>
    <name evidence="13" type="ORF">FSP39_010422</name>
</gene>
<name>A0AA89C1B8_PINIB</name>
<evidence type="ECO:0000256" key="8">
    <source>
        <dbReference type="PROSITE-ProRule" id="PRU00091"/>
    </source>
</evidence>
<proteinExistence type="predicted"/>
<evidence type="ECO:0000256" key="5">
    <source>
        <dbReference type="ARBA" id="ARBA00022771"/>
    </source>
</evidence>
<evidence type="ECO:0000256" key="2">
    <source>
        <dbReference type="ARBA" id="ARBA00022490"/>
    </source>
</evidence>
<dbReference type="Proteomes" id="UP001186944">
    <property type="component" value="Unassembled WGS sequence"/>
</dbReference>
<keyword evidence="4" id="KW-0479">Metal-binding</keyword>
<dbReference type="Pfam" id="PF22697">
    <property type="entry name" value="SOS1_NGEF_PH"/>
    <property type="match status" value="1"/>
</dbReference>
<dbReference type="SUPFAM" id="SSF50729">
    <property type="entry name" value="PH domain-like"/>
    <property type="match status" value="2"/>
</dbReference>
<dbReference type="InterPro" id="IPR000219">
    <property type="entry name" value="DH_dom"/>
</dbReference>
<evidence type="ECO:0000313" key="13">
    <source>
        <dbReference type="EMBL" id="KAK3102316.1"/>
    </source>
</evidence>
<dbReference type="InterPro" id="IPR035899">
    <property type="entry name" value="DBL_dom_sf"/>
</dbReference>
<dbReference type="AlphaFoldDB" id="A0AA89C1B8"/>
<evidence type="ECO:0000256" key="7">
    <source>
        <dbReference type="ARBA" id="ARBA00023212"/>
    </source>
</evidence>
<evidence type="ECO:0000313" key="14">
    <source>
        <dbReference type="Proteomes" id="UP001186944"/>
    </source>
</evidence>
<dbReference type="Pfam" id="PF01363">
    <property type="entry name" value="FYVE"/>
    <property type="match status" value="1"/>
</dbReference>
<dbReference type="PROSITE" id="PS50010">
    <property type="entry name" value="DH_2"/>
    <property type="match status" value="1"/>
</dbReference>
<dbReference type="InterPro" id="IPR013083">
    <property type="entry name" value="Znf_RING/FYVE/PHD"/>
</dbReference>
<feature type="compositionally biased region" description="Polar residues" evidence="9">
    <location>
        <begin position="1054"/>
        <end position="1070"/>
    </location>
</feature>
<evidence type="ECO:0000256" key="1">
    <source>
        <dbReference type="ARBA" id="ARBA00004245"/>
    </source>
</evidence>
<comment type="caution">
    <text evidence="13">The sequence shown here is derived from an EMBL/GenBank/DDBJ whole genome shotgun (WGS) entry which is preliminary data.</text>
</comment>
<feature type="region of interest" description="Disordered" evidence="9">
    <location>
        <begin position="234"/>
        <end position="371"/>
    </location>
</feature>
<dbReference type="PROSITE" id="PS50178">
    <property type="entry name" value="ZF_FYVE"/>
    <property type="match status" value="1"/>
</dbReference>
<keyword evidence="5 8" id="KW-0863">Zinc-finger</keyword>
<keyword evidence="6" id="KW-0862">Zinc</keyword>
<feature type="domain" description="PH" evidence="10">
    <location>
        <begin position="929"/>
        <end position="1026"/>
    </location>
</feature>
<evidence type="ECO:0000256" key="3">
    <source>
        <dbReference type="ARBA" id="ARBA00022658"/>
    </source>
</evidence>
<dbReference type="GO" id="GO:0008270">
    <property type="term" value="F:zinc ion binding"/>
    <property type="evidence" value="ECO:0007669"/>
    <property type="project" value="UniProtKB-KW"/>
</dbReference>
<feature type="compositionally biased region" description="Basic and acidic residues" evidence="9">
    <location>
        <begin position="324"/>
        <end position="338"/>
    </location>
</feature>
<keyword evidence="7" id="KW-0206">Cytoskeleton</keyword>
<evidence type="ECO:0000259" key="12">
    <source>
        <dbReference type="PROSITE" id="PS50178"/>
    </source>
</evidence>
<dbReference type="SMART" id="SM00325">
    <property type="entry name" value="RhoGEF"/>
    <property type="match status" value="1"/>
</dbReference>
<dbReference type="Gene3D" id="1.20.900.10">
    <property type="entry name" value="Dbl homology (DH) domain"/>
    <property type="match status" value="1"/>
</dbReference>
<feature type="region of interest" description="Disordered" evidence="9">
    <location>
        <begin position="1025"/>
        <end position="1070"/>
    </location>
</feature>
<feature type="domain" description="DH" evidence="11">
    <location>
        <begin position="477"/>
        <end position="665"/>
    </location>
</feature>
<dbReference type="InterPro" id="IPR011011">
    <property type="entry name" value="Znf_FYVE_PHD"/>
</dbReference>
<accession>A0AA89C1B8</accession>
<dbReference type="InterPro" id="IPR051092">
    <property type="entry name" value="FYVE_RhoGEF_PH"/>
</dbReference>
<dbReference type="InterPro" id="IPR011993">
    <property type="entry name" value="PH-like_dom_sf"/>
</dbReference>
<dbReference type="GO" id="GO:0005856">
    <property type="term" value="C:cytoskeleton"/>
    <property type="evidence" value="ECO:0007669"/>
    <property type="project" value="UniProtKB-SubCell"/>
</dbReference>
<protein>
    <submittedName>
        <fullName evidence="13">Uncharacterized protein</fullName>
    </submittedName>
</protein>
<dbReference type="Pfam" id="PF00169">
    <property type="entry name" value="PH"/>
    <property type="match status" value="1"/>
</dbReference>
<dbReference type="CDD" id="cd00160">
    <property type="entry name" value="RhoGEF"/>
    <property type="match status" value="1"/>
</dbReference>